<organism evidence="9 10">
    <name type="scientific">Francisella frigiditurris</name>
    <dbReference type="NCBI Taxonomy" id="1542390"/>
    <lineage>
        <taxon>Bacteria</taxon>
        <taxon>Pseudomonadati</taxon>
        <taxon>Pseudomonadota</taxon>
        <taxon>Gammaproteobacteria</taxon>
        <taxon>Thiotrichales</taxon>
        <taxon>Francisellaceae</taxon>
        <taxon>Francisella</taxon>
    </lineage>
</organism>
<dbReference type="EMBL" id="CP009654">
    <property type="protein sequence ID" value="APC97504.1"/>
    <property type="molecule type" value="Genomic_DNA"/>
</dbReference>
<keyword evidence="4" id="KW-0029">Amino-acid transport</keyword>
<dbReference type="KEGG" id="frc:KX01_705"/>
<dbReference type="InterPro" id="IPR004841">
    <property type="entry name" value="AA-permease/SLC12A_dom"/>
</dbReference>
<feature type="transmembrane region" description="Helical" evidence="7">
    <location>
        <begin position="95"/>
        <end position="116"/>
    </location>
</feature>
<evidence type="ECO:0000256" key="6">
    <source>
        <dbReference type="ARBA" id="ARBA00023136"/>
    </source>
</evidence>
<evidence type="ECO:0000256" key="3">
    <source>
        <dbReference type="ARBA" id="ARBA00022692"/>
    </source>
</evidence>
<keyword evidence="6 7" id="KW-0472">Membrane</keyword>
<evidence type="ECO:0000259" key="8">
    <source>
        <dbReference type="Pfam" id="PF00324"/>
    </source>
</evidence>
<evidence type="ECO:0000256" key="7">
    <source>
        <dbReference type="SAM" id="Phobius"/>
    </source>
</evidence>
<feature type="transmembrane region" description="Helical" evidence="7">
    <location>
        <begin position="443"/>
        <end position="464"/>
    </location>
</feature>
<dbReference type="GO" id="GO:0015171">
    <property type="term" value="F:amino acid transmembrane transporter activity"/>
    <property type="evidence" value="ECO:0007669"/>
    <property type="project" value="TreeGrafter"/>
</dbReference>
<feature type="transmembrane region" description="Helical" evidence="7">
    <location>
        <begin position="364"/>
        <end position="389"/>
    </location>
</feature>
<feature type="transmembrane region" description="Helical" evidence="7">
    <location>
        <begin position="338"/>
        <end position="358"/>
    </location>
</feature>
<dbReference type="Gene3D" id="1.20.1740.10">
    <property type="entry name" value="Amino acid/polyamine transporter I"/>
    <property type="match status" value="1"/>
</dbReference>
<dbReference type="FunFam" id="1.20.1740.10:FF:000001">
    <property type="entry name" value="Amino acid permease"/>
    <property type="match status" value="1"/>
</dbReference>
<evidence type="ECO:0000313" key="10">
    <source>
        <dbReference type="Proteomes" id="UP000182521"/>
    </source>
</evidence>
<feature type="transmembrane region" description="Helical" evidence="7">
    <location>
        <begin position="44"/>
        <end position="61"/>
    </location>
</feature>
<gene>
    <name evidence="9" type="ORF">KX01_705</name>
</gene>
<proteinExistence type="predicted"/>
<name>A0A1J0KUM3_9GAMM</name>
<dbReference type="STRING" id="1542390.KX01_705"/>
<dbReference type="PROSITE" id="PS00218">
    <property type="entry name" value="AMINO_ACID_PERMEASE_1"/>
    <property type="match status" value="1"/>
</dbReference>
<dbReference type="InterPro" id="IPR050524">
    <property type="entry name" value="APC_YAT"/>
</dbReference>
<evidence type="ECO:0000256" key="4">
    <source>
        <dbReference type="ARBA" id="ARBA00022970"/>
    </source>
</evidence>
<feature type="transmembrane region" description="Helical" evidence="7">
    <location>
        <begin position="153"/>
        <end position="176"/>
    </location>
</feature>
<feature type="domain" description="Amino acid permease/ SLC12A" evidence="8">
    <location>
        <begin position="13"/>
        <end position="474"/>
    </location>
</feature>
<accession>A0A1J0KUM3</accession>
<keyword evidence="2" id="KW-0813">Transport</keyword>
<feature type="transmembrane region" description="Helical" evidence="7">
    <location>
        <begin position="122"/>
        <end position="141"/>
    </location>
</feature>
<dbReference type="RefSeq" id="WP_071663668.1">
    <property type="nucleotide sequence ID" value="NZ_CP009654.1"/>
</dbReference>
<dbReference type="InterPro" id="IPR004840">
    <property type="entry name" value="Amino_acid_permease_CS"/>
</dbReference>
<feature type="transmembrane region" description="Helical" evidence="7">
    <location>
        <begin position="238"/>
        <end position="258"/>
    </location>
</feature>
<feature type="transmembrane region" description="Helical" evidence="7">
    <location>
        <begin position="295"/>
        <end position="317"/>
    </location>
</feature>
<dbReference type="PANTHER" id="PTHR43341">
    <property type="entry name" value="AMINO ACID PERMEASE"/>
    <property type="match status" value="1"/>
</dbReference>
<keyword evidence="3 7" id="KW-0812">Transmembrane</keyword>
<keyword evidence="5 7" id="KW-1133">Transmembrane helix</keyword>
<dbReference type="OrthoDB" id="5297508at2"/>
<dbReference type="PIRSF" id="PIRSF006060">
    <property type="entry name" value="AA_transporter"/>
    <property type="match status" value="1"/>
</dbReference>
<dbReference type="PANTHER" id="PTHR43341:SF1">
    <property type="entry name" value="GENERAL AMINO-ACID PERMEASE GAP1"/>
    <property type="match status" value="1"/>
</dbReference>
<evidence type="ECO:0000313" key="9">
    <source>
        <dbReference type="EMBL" id="APC97504.1"/>
    </source>
</evidence>
<sequence>MSKGLNRGLQSRHMSMIALGGCIGTGLFLAVGSAIADAGPGGTVVAYTIIAVMVYFLMTSLGEMAAYSPTTGTFCEYSSKYVDPAFGFSTGWNYWFNWAITVATEVIAAALIMQYWYPDVPVIIWSLIFFLLILGLNLFSVKIYGEVEYWMSFIKVSTVVIFIIVGALTIIGLTGIGGPVGFDNWIIGDAPFHNGYWGFLTVFMIAGFSFQGSELIGVTAGEAKDPEHSIPKAVKQTFWRLFLFYILSVAVISFLIPYNDPILIRAADSHDASVSPFTEVFKSAGFNSAATVMNLIILTAILSACNASMYSATRILWHLGKTKQAPSIFARINSKGTPVMALLATALIGCSFFFVSFLDSGKVFTWLINVSSLAGFIAWFSIALSHYRFRRAYVRQGKKLEDLPYQSKLFPWAPIIALTLVSIVIVGQGVYIFKQHGLTWESLAVNFISTYIGLIVFIIIYLGYKFIKGTKVVKLEECDLTRRS</sequence>
<evidence type="ECO:0000256" key="5">
    <source>
        <dbReference type="ARBA" id="ARBA00022989"/>
    </source>
</evidence>
<comment type="subcellular location">
    <subcellularLocation>
        <location evidence="1">Membrane</location>
        <topology evidence="1">Multi-pass membrane protein</topology>
    </subcellularLocation>
</comment>
<reference evidence="10" key="1">
    <citation type="submission" date="2014-10" db="EMBL/GenBank/DDBJ databases">
        <authorList>
            <person name="Kuske C.R."/>
            <person name="Challacombe J.F."/>
            <person name="Daligault H.E."/>
            <person name="Davenport K.W."/>
            <person name="Johnson S.L."/>
            <person name="Siddaramappa S."/>
            <person name="Petersen J.M."/>
        </authorList>
    </citation>
    <scope>NUCLEOTIDE SEQUENCE [LARGE SCALE GENOMIC DNA]</scope>
    <source>
        <strain evidence="10">CA97-1460</strain>
    </source>
</reference>
<feature type="transmembrane region" description="Helical" evidence="7">
    <location>
        <begin position="196"/>
        <end position="217"/>
    </location>
</feature>
<protein>
    <submittedName>
        <fullName evidence="9">Amino acid permease family protein</fullName>
    </submittedName>
</protein>
<dbReference type="AlphaFoldDB" id="A0A1J0KUM3"/>
<dbReference type="Proteomes" id="UP000182521">
    <property type="component" value="Chromosome"/>
</dbReference>
<dbReference type="GO" id="GO:0016020">
    <property type="term" value="C:membrane"/>
    <property type="evidence" value="ECO:0007669"/>
    <property type="project" value="UniProtKB-SubCell"/>
</dbReference>
<evidence type="ECO:0000256" key="2">
    <source>
        <dbReference type="ARBA" id="ARBA00022448"/>
    </source>
</evidence>
<dbReference type="Pfam" id="PF00324">
    <property type="entry name" value="AA_permease"/>
    <property type="match status" value="1"/>
</dbReference>
<feature type="transmembrane region" description="Helical" evidence="7">
    <location>
        <begin position="409"/>
        <end position="431"/>
    </location>
</feature>
<evidence type="ECO:0000256" key="1">
    <source>
        <dbReference type="ARBA" id="ARBA00004141"/>
    </source>
</evidence>
<keyword evidence="10" id="KW-1185">Reference proteome</keyword>